<evidence type="ECO:0000313" key="8">
    <source>
        <dbReference type="Proteomes" id="UP001642540"/>
    </source>
</evidence>
<dbReference type="Proteomes" id="UP001642540">
    <property type="component" value="Unassembled WGS sequence"/>
</dbReference>
<keyword evidence="5" id="KW-0723">Serine/threonine-protein kinase</keyword>
<dbReference type="PANTHER" id="PTHR11909">
    <property type="entry name" value="CASEIN KINASE-RELATED"/>
    <property type="match status" value="1"/>
</dbReference>
<dbReference type="Pfam" id="PF00069">
    <property type="entry name" value="Pkinase"/>
    <property type="match status" value="1"/>
</dbReference>
<keyword evidence="5" id="KW-0418">Kinase</keyword>
<keyword evidence="3 4" id="KW-0067">ATP-binding</keyword>
<proteinExistence type="inferred from homology"/>
<keyword evidence="8" id="KW-1185">Reference proteome</keyword>
<keyword evidence="5" id="KW-0808">Transferase</keyword>
<dbReference type="PROSITE" id="PS00108">
    <property type="entry name" value="PROTEIN_KINASE_ST"/>
    <property type="match status" value="1"/>
</dbReference>
<dbReference type="InterPro" id="IPR000719">
    <property type="entry name" value="Prot_kinase_dom"/>
</dbReference>
<dbReference type="InterPro" id="IPR008271">
    <property type="entry name" value="Ser/Thr_kinase_AS"/>
</dbReference>
<evidence type="ECO:0000256" key="2">
    <source>
        <dbReference type="ARBA" id="ARBA00022741"/>
    </source>
</evidence>
<dbReference type="Gene3D" id="1.10.510.10">
    <property type="entry name" value="Transferase(Phosphotransferase) domain 1"/>
    <property type="match status" value="1"/>
</dbReference>
<dbReference type="SUPFAM" id="SSF56112">
    <property type="entry name" value="Protein kinase-like (PK-like)"/>
    <property type="match status" value="1"/>
</dbReference>
<evidence type="ECO:0000313" key="7">
    <source>
        <dbReference type="EMBL" id="CAL8114038.1"/>
    </source>
</evidence>
<comment type="similarity">
    <text evidence="5">Belongs to the protein kinase superfamily.</text>
</comment>
<gene>
    <name evidence="7" type="ORF">ODALV1_LOCUS16285</name>
</gene>
<feature type="domain" description="Protein kinase" evidence="6">
    <location>
        <begin position="9"/>
        <end position="329"/>
    </location>
</feature>
<protein>
    <recommendedName>
        <fullName evidence="1">non-specific serine/threonine protein kinase</fullName>
        <ecNumber evidence="1">2.7.11.1</ecNumber>
    </recommendedName>
</protein>
<reference evidence="7 8" key="1">
    <citation type="submission" date="2024-08" db="EMBL/GenBank/DDBJ databases">
        <authorList>
            <person name="Cucini C."/>
            <person name="Frati F."/>
        </authorList>
    </citation>
    <scope>NUCLEOTIDE SEQUENCE [LARGE SCALE GENOMIC DNA]</scope>
</reference>
<evidence type="ECO:0000256" key="5">
    <source>
        <dbReference type="RuleBase" id="RU000304"/>
    </source>
</evidence>
<dbReference type="PROSITE" id="PS00107">
    <property type="entry name" value="PROTEIN_KINASE_ATP"/>
    <property type="match status" value="1"/>
</dbReference>
<dbReference type="SMART" id="SM00220">
    <property type="entry name" value="S_TKc"/>
    <property type="match status" value="1"/>
</dbReference>
<feature type="binding site" evidence="4">
    <location>
        <position position="38"/>
    </location>
    <ligand>
        <name>ATP</name>
        <dbReference type="ChEBI" id="CHEBI:30616"/>
    </ligand>
</feature>
<evidence type="ECO:0000259" key="6">
    <source>
        <dbReference type="PROSITE" id="PS50011"/>
    </source>
</evidence>
<accession>A0ABP1QX15</accession>
<dbReference type="InterPro" id="IPR011009">
    <property type="entry name" value="Kinase-like_dom_sf"/>
</dbReference>
<dbReference type="EMBL" id="CAXLJM020000049">
    <property type="protein sequence ID" value="CAL8114038.1"/>
    <property type="molecule type" value="Genomic_DNA"/>
</dbReference>
<name>A0ABP1QX15_9HEXA</name>
<keyword evidence="2 4" id="KW-0547">Nucleotide-binding</keyword>
<organism evidence="7 8">
    <name type="scientific">Orchesella dallaii</name>
    <dbReference type="NCBI Taxonomy" id="48710"/>
    <lineage>
        <taxon>Eukaryota</taxon>
        <taxon>Metazoa</taxon>
        <taxon>Ecdysozoa</taxon>
        <taxon>Arthropoda</taxon>
        <taxon>Hexapoda</taxon>
        <taxon>Collembola</taxon>
        <taxon>Entomobryomorpha</taxon>
        <taxon>Entomobryoidea</taxon>
        <taxon>Orchesellidae</taxon>
        <taxon>Orchesellinae</taxon>
        <taxon>Orchesella</taxon>
    </lineage>
</organism>
<dbReference type="EC" id="2.7.11.1" evidence="1"/>
<sequence length="329" mass="37804">MTEVLNNRFELLHKIGSGGFGTVYLGFDLLRKKKVAIKFQRKLITSEEKSTASAISTASIEYKTLEHLQTLGAGEGFPEVYYFHEPSKEKDDEYFVMELCGPSIWDLFHKCNKSFTLKTILLIADQLIVLLQQLHTAGYLHRDIKPDNILMGLSSKSDILHLVDFGLATKCEVTQKIPEIGKFYPPTVVGTLMFASVSGMRGGHTHRRDDMEVVEYILLYLLSGGELPWINLKSANTQQLDEKVTEMKLTIPPEKLFAGLPFEFPLYCKMIKELHCDDVPQYSVYRRLFRNLAYCLGYQYDGRFDWKVRAVWNGEDVHIRRRASRSEDE</sequence>
<evidence type="ECO:0000256" key="4">
    <source>
        <dbReference type="PROSITE-ProRule" id="PRU10141"/>
    </source>
</evidence>
<dbReference type="PROSITE" id="PS50011">
    <property type="entry name" value="PROTEIN_KINASE_DOM"/>
    <property type="match status" value="1"/>
</dbReference>
<dbReference type="InterPro" id="IPR050235">
    <property type="entry name" value="CK1_Ser-Thr_kinase"/>
</dbReference>
<evidence type="ECO:0000256" key="1">
    <source>
        <dbReference type="ARBA" id="ARBA00012513"/>
    </source>
</evidence>
<dbReference type="InterPro" id="IPR017441">
    <property type="entry name" value="Protein_kinase_ATP_BS"/>
</dbReference>
<comment type="caution">
    <text evidence="7">The sequence shown here is derived from an EMBL/GenBank/DDBJ whole genome shotgun (WGS) entry which is preliminary data.</text>
</comment>
<evidence type="ECO:0000256" key="3">
    <source>
        <dbReference type="ARBA" id="ARBA00022840"/>
    </source>
</evidence>